<accession>A0ABT4H5Z2</accession>
<reference evidence="1 2" key="1">
    <citation type="submission" date="2022-05" db="EMBL/GenBank/DDBJ databases">
        <title>Genome Sequencing of Bee-Associated Microbes.</title>
        <authorList>
            <person name="Dunlap C."/>
        </authorList>
    </citation>
    <scope>NUCLEOTIDE SEQUENCE [LARGE SCALE GENOMIC DNA]</scope>
    <source>
        <strain evidence="1 2">NRRL B-04010</strain>
    </source>
</reference>
<protein>
    <submittedName>
        <fullName evidence="1">Uncharacterized protein</fullName>
    </submittedName>
</protein>
<organism evidence="1 2">
    <name type="scientific">Paenibacillus alvei</name>
    <name type="common">Bacillus alvei</name>
    <dbReference type="NCBI Taxonomy" id="44250"/>
    <lineage>
        <taxon>Bacteria</taxon>
        <taxon>Bacillati</taxon>
        <taxon>Bacillota</taxon>
        <taxon>Bacilli</taxon>
        <taxon>Bacillales</taxon>
        <taxon>Paenibacillaceae</taxon>
        <taxon>Paenibacillus</taxon>
    </lineage>
</organism>
<name>A0ABT4H5Z2_PAEAL</name>
<gene>
    <name evidence="1" type="ORF">M5X12_28305</name>
</gene>
<dbReference type="EMBL" id="JAMDNP010000087">
    <property type="protein sequence ID" value="MCY9764403.1"/>
    <property type="molecule type" value="Genomic_DNA"/>
</dbReference>
<comment type="caution">
    <text evidence="1">The sequence shown here is derived from an EMBL/GenBank/DDBJ whole genome shotgun (WGS) entry which is preliminary data.</text>
</comment>
<dbReference type="Proteomes" id="UP001527181">
    <property type="component" value="Unassembled WGS sequence"/>
</dbReference>
<sequence length="175" mass="20567">MEQCSVIRISEAFPTEDIIARWIVGLAVIHNDFIYLKRKFLMQSENISVFVTEATSNFKFLAASLREAIFYLEESERTPDIKNYIDSSPSHIIELYSKLTPLFRTGIKSDLLQRLTNIRNITYHFSKPHRSEIIEALKGMQDQVIFYEDSNERFLYAEHIRNSIILHSLFEQDEN</sequence>
<evidence type="ECO:0000313" key="1">
    <source>
        <dbReference type="EMBL" id="MCY9764403.1"/>
    </source>
</evidence>
<evidence type="ECO:0000313" key="2">
    <source>
        <dbReference type="Proteomes" id="UP001527181"/>
    </source>
</evidence>
<proteinExistence type="predicted"/>
<keyword evidence="2" id="KW-1185">Reference proteome</keyword>
<dbReference type="RefSeq" id="WP_268599248.1">
    <property type="nucleotide sequence ID" value="NZ_JAMDNP010000087.1"/>
</dbReference>